<proteinExistence type="predicted"/>
<organism evidence="1 2">
    <name type="scientific">Lachancea thermotolerans (strain ATCC 56472 / CBS 6340 / NRRL Y-8284)</name>
    <name type="common">Yeast</name>
    <name type="synonym">Kluyveromyces thermotolerans</name>
    <dbReference type="NCBI Taxonomy" id="559295"/>
    <lineage>
        <taxon>Eukaryota</taxon>
        <taxon>Fungi</taxon>
        <taxon>Dikarya</taxon>
        <taxon>Ascomycota</taxon>
        <taxon>Saccharomycotina</taxon>
        <taxon>Saccharomycetes</taxon>
        <taxon>Saccharomycetales</taxon>
        <taxon>Saccharomycetaceae</taxon>
        <taxon>Lachancea</taxon>
    </lineage>
</organism>
<dbReference type="EMBL" id="CU928168">
    <property type="protein sequence ID" value="CAR22396.1"/>
    <property type="molecule type" value="Genomic_DNA"/>
</dbReference>
<gene>
    <name evidence="1" type="ordered locus">KLTH0D02508g</name>
</gene>
<dbReference type="KEGG" id="lth:KLTH0D02508g"/>
<dbReference type="GeneID" id="8295054"/>
<dbReference type="OrthoDB" id="4067660at2759"/>
<evidence type="ECO:0000313" key="2">
    <source>
        <dbReference type="Proteomes" id="UP000002036"/>
    </source>
</evidence>
<protein>
    <submittedName>
        <fullName evidence="1">KLTH0D02508p</fullName>
    </submittedName>
</protein>
<evidence type="ECO:0000313" key="1">
    <source>
        <dbReference type="EMBL" id="CAR22396.1"/>
    </source>
</evidence>
<dbReference type="STRING" id="559295.C5DG54"/>
<dbReference type="AlphaFoldDB" id="C5DG54"/>
<dbReference type="Proteomes" id="UP000002036">
    <property type="component" value="Chromosome D"/>
</dbReference>
<accession>C5DG54</accession>
<dbReference type="OMA" id="VSACDIM"/>
<dbReference type="FunCoup" id="C5DG54">
    <property type="interactions" value="45"/>
</dbReference>
<dbReference type="RefSeq" id="XP_002552834.1">
    <property type="nucleotide sequence ID" value="XM_002552788.1"/>
</dbReference>
<dbReference type="InParanoid" id="C5DG54"/>
<dbReference type="eggNOG" id="ENOG502S7IW">
    <property type="taxonomic scope" value="Eukaryota"/>
</dbReference>
<name>C5DG54_LACTC</name>
<dbReference type="HOGENOM" id="CLU_765194_0_0_1"/>
<keyword evidence="2" id="KW-1185">Reference proteome</keyword>
<sequence>MSSPQVSSTKLLEELLENKAFQPDSHKALESETENQLQDCLNAFLKGDCKGCLEKMFQAGLLRGEYLENDPKLWKLYLSACSQIKFDVLEVSLSKVGRSNFSKADVSRAQRILAQEPLCEQMAGVLMYLTCCYKCARADNSMEAMKNLEMASGDYIRKCSECSEHSGDTREANQVLELVWFYMFSLQGGRSHKRMSRILYEQLCKSAPAVPRVLQAPSKTNPAVTLENQLISRIEALAPEKPNIVQPLQQRKLKPTNSHPFSSDRTSEAIPVLAPVPTIIKPDKAASINTSKFKALITRLQPFLNSKSIPVLVFVLLLSLKKAQKVAGLPNKLAHILNVILRRLGGIINIILSI</sequence>
<reference evidence="1 2" key="1">
    <citation type="journal article" date="2009" name="Genome Res.">
        <title>Comparative genomics of protoploid Saccharomycetaceae.</title>
        <authorList>
            <consortium name="The Genolevures Consortium"/>
            <person name="Souciet J.-L."/>
            <person name="Dujon B."/>
            <person name="Gaillardin C."/>
            <person name="Johnston M."/>
            <person name="Baret P.V."/>
            <person name="Cliften P."/>
            <person name="Sherman D.J."/>
            <person name="Weissenbach J."/>
            <person name="Westhof E."/>
            <person name="Wincker P."/>
            <person name="Jubin C."/>
            <person name="Poulain J."/>
            <person name="Barbe V."/>
            <person name="Segurens B."/>
            <person name="Artiguenave F."/>
            <person name="Anthouard V."/>
            <person name="Vacherie B."/>
            <person name="Val M.-E."/>
            <person name="Fulton R.S."/>
            <person name="Minx P."/>
            <person name="Wilson R."/>
            <person name="Durrens P."/>
            <person name="Jean G."/>
            <person name="Marck C."/>
            <person name="Martin T."/>
            <person name="Nikolski M."/>
            <person name="Rolland T."/>
            <person name="Seret M.-L."/>
            <person name="Casaregola S."/>
            <person name="Despons L."/>
            <person name="Fairhead C."/>
            <person name="Fischer G."/>
            <person name="Lafontaine I."/>
            <person name="Leh V."/>
            <person name="Lemaire M."/>
            <person name="de Montigny J."/>
            <person name="Neuveglise C."/>
            <person name="Thierry A."/>
            <person name="Blanc-Lenfle I."/>
            <person name="Bleykasten C."/>
            <person name="Diffels J."/>
            <person name="Fritsch E."/>
            <person name="Frangeul L."/>
            <person name="Goeffon A."/>
            <person name="Jauniaux N."/>
            <person name="Kachouri-Lafond R."/>
            <person name="Payen C."/>
            <person name="Potier S."/>
            <person name="Pribylova L."/>
            <person name="Ozanne C."/>
            <person name="Richard G.-F."/>
            <person name="Sacerdot C."/>
            <person name="Straub M.-L."/>
            <person name="Talla E."/>
        </authorList>
    </citation>
    <scope>NUCLEOTIDE SEQUENCE [LARGE SCALE GENOMIC DNA]</scope>
    <source>
        <strain evidence="2">ATCC 56472 / CBS 6340 / NRRL Y-8284</strain>
    </source>
</reference>